<keyword evidence="7" id="KW-1185">Reference proteome</keyword>
<evidence type="ECO:0000256" key="5">
    <source>
        <dbReference type="SAM" id="Phobius"/>
    </source>
</evidence>
<dbReference type="EMBL" id="CP129113">
    <property type="protein sequence ID" value="WLV25529.1"/>
    <property type="molecule type" value="Genomic_DNA"/>
</dbReference>
<gene>
    <name evidence="6" type="ORF">QR721_04785</name>
</gene>
<feature type="transmembrane region" description="Helical" evidence="5">
    <location>
        <begin position="104"/>
        <end position="124"/>
    </location>
</feature>
<feature type="transmembrane region" description="Helical" evidence="5">
    <location>
        <begin position="37"/>
        <end position="58"/>
    </location>
</feature>
<organism evidence="6 7">
    <name type="scientific">Aciduricibacillus chroicocephali</name>
    <dbReference type="NCBI Taxonomy" id="3054939"/>
    <lineage>
        <taxon>Bacteria</taxon>
        <taxon>Bacillati</taxon>
        <taxon>Bacillota</taxon>
        <taxon>Bacilli</taxon>
        <taxon>Bacillales</taxon>
        <taxon>Bacillaceae</taxon>
        <taxon>Aciduricibacillus</taxon>
    </lineage>
</organism>
<sequence>MTTHLHITAWALAIILLIITIALYRKGNMKGGKIAHMILRLDYLLILYSGGSLLTYLLTHNFSAYGSSLVPEVIVKALAGLWVIVAMELIAVKTGKGKSAKGPWIQLVIALIITLILGFGRLPLGV</sequence>
<evidence type="ECO:0000256" key="3">
    <source>
        <dbReference type="ARBA" id="ARBA00022989"/>
    </source>
</evidence>
<dbReference type="RefSeq" id="WP_348029320.1">
    <property type="nucleotide sequence ID" value="NZ_CP129113.1"/>
</dbReference>
<evidence type="ECO:0000256" key="2">
    <source>
        <dbReference type="ARBA" id="ARBA00022692"/>
    </source>
</evidence>
<dbReference type="Proteomes" id="UP001180087">
    <property type="component" value="Chromosome"/>
</dbReference>
<evidence type="ECO:0000313" key="7">
    <source>
        <dbReference type="Proteomes" id="UP001180087"/>
    </source>
</evidence>
<keyword evidence="2 5" id="KW-0812">Transmembrane</keyword>
<keyword evidence="3 5" id="KW-1133">Transmembrane helix</keyword>
<evidence type="ECO:0000313" key="6">
    <source>
        <dbReference type="EMBL" id="WLV25529.1"/>
    </source>
</evidence>
<dbReference type="Pfam" id="PF07457">
    <property type="entry name" value="DUF1516"/>
    <property type="match status" value="1"/>
</dbReference>
<keyword evidence="1" id="KW-1003">Cell membrane</keyword>
<evidence type="ECO:0000256" key="4">
    <source>
        <dbReference type="ARBA" id="ARBA00023136"/>
    </source>
</evidence>
<evidence type="ECO:0000256" key="1">
    <source>
        <dbReference type="ARBA" id="ARBA00022475"/>
    </source>
</evidence>
<feature type="transmembrane region" description="Helical" evidence="5">
    <location>
        <begin position="73"/>
        <end position="92"/>
    </location>
</feature>
<keyword evidence="4 5" id="KW-0472">Membrane</keyword>
<reference evidence="6" key="1">
    <citation type="submission" date="2023-06" db="EMBL/GenBank/DDBJ databases">
        <title>A Treasure from Seagulls: Isolation and Description of Aciduricobacillus qingdaonensis gen. nov., sp. nov., a Rare Obligately Uric Acid-utilizing Member in the Family Bacillaceae.</title>
        <authorList>
            <person name="Liu W."/>
            <person name="Wang B."/>
        </authorList>
    </citation>
    <scope>NUCLEOTIDE SEQUENCE</scope>
    <source>
        <strain evidence="6">44XB</strain>
    </source>
</reference>
<dbReference type="InterPro" id="IPR010899">
    <property type="entry name" value="UPF0344"/>
</dbReference>
<feature type="transmembrane region" description="Helical" evidence="5">
    <location>
        <begin position="6"/>
        <end position="25"/>
    </location>
</feature>
<accession>A0ABY9KXC8</accession>
<proteinExistence type="predicted"/>
<protein>
    <submittedName>
        <fullName evidence="6">DUF1516 family protein</fullName>
    </submittedName>
</protein>
<name>A0ABY9KXC8_9BACI</name>